<reference evidence="1 2" key="1">
    <citation type="submission" date="2020-08" db="EMBL/GenBank/DDBJ databases">
        <title>Genomic Encyclopedia of Type Strains, Phase IV (KMG-IV): sequencing the most valuable type-strain genomes for metagenomic binning, comparative biology and taxonomic classification.</title>
        <authorList>
            <person name="Goeker M."/>
        </authorList>
    </citation>
    <scope>NUCLEOTIDE SEQUENCE [LARGE SCALE GENOMIC DNA]</scope>
    <source>
        <strain evidence="1 2">YC6723</strain>
    </source>
</reference>
<organism evidence="1 2">
    <name type="scientific">Sphingomonas jinjuensis</name>
    <dbReference type="NCBI Taxonomy" id="535907"/>
    <lineage>
        <taxon>Bacteria</taxon>
        <taxon>Pseudomonadati</taxon>
        <taxon>Pseudomonadota</taxon>
        <taxon>Alphaproteobacteria</taxon>
        <taxon>Sphingomonadales</taxon>
        <taxon>Sphingomonadaceae</taxon>
        <taxon>Sphingomonas</taxon>
    </lineage>
</organism>
<dbReference type="GO" id="GO:0008168">
    <property type="term" value="F:methyltransferase activity"/>
    <property type="evidence" value="ECO:0007669"/>
    <property type="project" value="UniProtKB-KW"/>
</dbReference>
<evidence type="ECO:0000313" key="2">
    <source>
        <dbReference type="Proteomes" id="UP000529795"/>
    </source>
</evidence>
<dbReference type="EMBL" id="JACIEV010000003">
    <property type="protein sequence ID" value="MBB4153552.1"/>
    <property type="molecule type" value="Genomic_DNA"/>
</dbReference>
<evidence type="ECO:0000313" key="1">
    <source>
        <dbReference type="EMBL" id="MBB4153552.1"/>
    </source>
</evidence>
<dbReference type="GO" id="GO:0032259">
    <property type="term" value="P:methylation"/>
    <property type="evidence" value="ECO:0007669"/>
    <property type="project" value="UniProtKB-KW"/>
</dbReference>
<accession>A0A840FAA5</accession>
<dbReference type="InterPro" id="IPR029063">
    <property type="entry name" value="SAM-dependent_MTases_sf"/>
</dbReference>
<name>A0A840FAA5_9SPHN</name>
<dbReference type="SUPFAM" id="SSF53335">
    <property type="entry name" value="S-adenosyl-L-methionine-dependent methyltransferases"/>
    <property type="match status" value="1"/>
</dbReference>
<gene>
    <name evidence="1" type="ORF">GGQ80_001454</name>
</gene>
<dbReference type="AlphaFoldDB" id="A0A840FAA5"/>
<proteinExistence type="predicted"/>
<sequence>MGQKSQVFLAAGFRVIAVEPNPNCFPAINYKFGRNSDFTLVSSALGAAPGRTTLNFVDDDSTASLRAD</sequence>
<comment type="caution">
    <text evidence="1">The sequence shown here is derived from an EMBL/GenBank/DDBJ whole genome shotgun (WGS) entry which is preliminary data.</text>
</comment>
<keyword evidence="1" id="KW-0489">Methyltransferase</keyword>
<dbReference type="Proteomes" id="UP000529795">
    <property type="component" value="Unassembled WGS sequence"/>
</dbReference>
<dbReference type="Gene3D" id="3.40.50.150">
    <property type="entry name" value="Vaccinia Virus protein VP39"/>
    <property type="match status" value="1"/>
</dbReference>
<keyword evidence="1" id="KW-0808">Transferase</keyword>
<protein>
    <submittedName>
        <fullName evidence="1">FkbM family methyltransferase</fullName>
    </submittedName>
</protein>
<keyword evidence="2" id="KW-1185">Reference proteome</keyword>